<evidence type="ECO:0000313" key="2">
    <source>
        <dbReference type="Proteomes" id="UP000265325"/>
    </source>
</evidence>
<reference evidence="1 2" key="1">
    <citation type="submission" date="2015-05" db="EMBL/GenBank/DDBJ databases">
        <title>Draft Genome assembly of Streptomyces showdoensis.</title>
        <authorList>
            <person name="Thapa K.K."/>
            <person name="Metsa-Ketela M."/>
        </authorList>
    </citation>
    <scope>NUCLEOTIDE SEQUENCE [LARGE SCALE GENOMIC DNA]</scope>
    <source>
        <strain evidence="1 2">ATCC 15227</strain>
    </source>
</reference>
<evidence type="ECO:0008006" key="3">
    <source>
        <dbReference type="Google" id="ProtNLM"/>
    </source>
</evidence>
<dbReference type="AlphaFoldDB" id="A0A2P2GVE2"/>
<proteinExistence type="predicted"/>
<dbReference type="Proteomes" id="UP000265325">
    <property type="component" value="Unassembled WGS sequence"/>
</dbReference>
<accession>A0A2P2GVE2</accession>
<sequence length="79" mass="8527">MSGEHGLIDEGAASFYVGRPGSTIRRWAAEGRITRHGSGRGKVRYDVFELNGAERDEYTNELIAPGAPPPLPMSEARAA</sequence>
<dbReference type="OrthoDB" id="4292653at2"/>
<protein>
    <recommendedName>
        <fullName evidence="3">DNA-binding protein</fullName>
    </recommendedName>
</protein>
<comment type="caution">
    <text evidence="1">The sequence shown here is derived from an EMBL/GenBank/DDBJ whole genome shotgun (WGS) entry which is preliminary data.</text>
</comment>
<dbReference type="EMBL" id="LAQS01000006">
    <property type="protein sequence ID" value="KKZ74849.1"/>
    <property type="molecule type" value="Genomic_DNA"/>
</dbReference>
<gene>
    <name evidence="1" type="ORF">VO63_05195</name>
</gene>
<name>A0A2P2GVE2_STREW</name>
<organism evidence="1 2">
    <name type="scientific">Streptomyces showdoensis</name>
    <dbReference type="NCBI Taxonomy" id="68268"/>
    <lineage>
        <taxon>Bacteria</taxon>
        <taxon>Bacillati</taxon>
        <taxon>Actinomycetota</taxon>
        <taxon>Actinomycetes</taxon>
        <taxon>Kitasatosporales</taxon>
        <taxon>Streptomycetaceae</taxon>
        <taxon>Streptomyces</taxon>
    </lineage>
</organism>
<keyword evidence="2" id="KW-1185">Reference proteome</keyword>
<dbReference type="RefSeq" id="WP_046906350.1">
    <property type="nucleotide sequence ID" value="NZ_BAAAXG010000026.1"/>
</dbReference>
<evidence type="ECO:0000313" key="1">
    <source>
        <dbReference type="EMBL" id="KKZ74849.1"/>
    </source>
</evidence>